<sequence length="140" mass="15687">MTDLSLTVDRIIKAPQERVFNAWLDPEMLARFIIPGPGMTVPHAASDAREGGRFEIVMKAGDDEIPHAGEYREIKPHERIVFTWESPFSVEDSTVTLTFDPVEGGTRVTLTHVRFPDKESRDNHEGGWNAILEALDGVMV</sequence>
<keyword evidence="3" id="KW-1185">Reference proteome</keyword>
<reference evidence="2 3" key="1">
    <citation type="submission" date="2021-05" db="EMBL/GenBank/DDBJ databases">
        <title>Culturable bacteria isolated from Daya Bay.</title>
        <authorList>
            <person name="Zheng W."/>
            <person name="Yu S."/>
            <person name="Huang Y."/>
        </authorList>
    </citation>
    <scope>NUCLEOTIDE SEQUENCE [LARGE SCALE GENOMIC DNA]</scope>
    <source>
        <strain evidence="2 3">DP4N28-5</strain>
    </source>
</reference>
<organism evidence="2 3">
    <name type="scientific">Maritimibacter dapengensis</name>
    <dbReference type="NCBI Taxonomy" id="2836868"/>
    <lineage>
        <taxon>Bacteria</taxon>
        <taxon>Pseudomonadati</taxon>
        <taxon>Pseudomonadota</taxon>
        <taxon>Alphaproteobacteria</taxon>
        <taxon>Rhodobacterales</taxon>
        <taxon>Roseobacteraceae</taxon>
        <taxon>Maritimibacter</taxon>
    </lineage>
</organism>
<evidence type="ECO:0000313" key="3">
    <source>
        <dbReference type="Proteomes" id="UP000756530"/>
    </source>
</evidence>
<gene>
    <name evidence="2" type="ORF">KJP28_12580</name>
</gene>
<dbReference type="CDD" id="cd07814">
    <property type="entry name" value="SRPBCC_CalC_Aha1-like"/>
    <property type="match status" value="1"/>
</dbReference>
<accession>A0ABS6T3I6</accession>
<protein>
    <submittedName>
        <fullName evidence="2">SRPBCC domain-containing protein</fullName>
    </submittedName>
</protein>
<dbReference type="RefSeq" id="WP_218392953.1">
    <property type="nucleotide sequence ID" value="NZ_JAHUZE010000003.1"/>
</dbReference>
<dbReference type="Proteomes" id="UP000756530">
    <property type="component" value="Unassembled WGS sequence"/>
</dbReference>
<comment type="caution">
    <text evidence="2">The sequence shown here is derived from an EMBL/GenBank/DDBJ whole genome shotgun (WGS) entry which is preliminary data.</text>
</comment>
<feature type="domain" description="Activator of Hsp90 ATPase homologue 1/2-like C-terminal" evidence="1">
    <location>
        <begin position="13"/>
        <end position="138"/>
    </location>
</feature>
<proteinExistence type="predicted"/>
<evidence type="ECO:0000259" key="1">
    <source>
        <dbReference type="Pfam" id="PF08327"/>
    </source>
</evidence>
<dbReference type="EMBL" id="JAHUZE010000003">
    <property type="protein sequence ID" value="MBV7379760.1"/>
    <property type="molecule type" value="Genomic_DNA"/>
</dbReference>
<evidence type="ECO:0000313" key="2">
    <source>
        <dbReference type="EMBL" id="MBV7379760.1"/>
    </source>
</evidence>
<dbReference type="InterPro" id="IPR013538">
    <property type="entry name" value="ASHA1/2-like_C"/>
</dbReference>
<dbReference type="Pfam" id="PF08327">
    <property type="entry name" value="AHSA1"/>
    <property type="match status" value="1"/>
</dbReference>
<name>A0ABS6T3I6_9RHOB</name>